<keyword evidence="2" id="KW-1185">Reference proteome</keyword>
<organism evidence="1 2">
    <name type="scientific">Pangasianodon gigas</name>
    <name type="common">Mekong giant catfish</name>
    <name type="synonym">Pangasius gigas</name>
    <dbReference type="NCBI Taxonomy" id="30993"/>
    <lineage>
        <taxon>Eukaryota</taxon>
        <taxon>Metazoa</taxon>
        <taxon>Chordata</taxon>
        <taxon>Craniata</taxon>
        <taxon>Vertebrata</taxon>
        <taxon>Euteleostomi</taxon>
        <taxon>Actinopterygii</taxon>
        <taxon>Neopterygii</taxon>
        <taxon>Teleostei</taxon>
        <taxon>Ostariophysi</taxon>
        <taxon>Siluriformes</taxon>
        <taxon>Pangasiidae</taxon>
        <taxon>Pangasianodon</taxon>
    </lineage>
</organism>
<proteinExistence type="predicted"/>
<dbReference type="EMBL" id="CM040475">
    <property type="protein sequence ID" value="MCI4391411.1"/>
    <property type="molecule type" value="Genomic_DNA"/>
</dbReference>
<protein>
    <submittedName>
        <fullName evidence="1">Uncharacterized protein</fullName>
    </submittedName>
</protein>
<sequence>MMTQFSFLCECTTGCCKSTLIMVRPLSVDAWYLHRHDTKEIQTLEFWFKMCTVTHKPSDLKEVCHTLMMVAASQQQGP</sequence>
<evidence type="ECO:0000313" key="2">
    <source>
        <dbReference type="Proteomes" id="UP000829447"/>
    </source>
</evidence>
<reference evidence="1 2" key="1">
    <citation type="journal article" date="2022" name="bioRxiv">
        <title>An ancient truncated duplication of the anti-Mullerian hormone receptor type 2 gene is a potential conserved master sex determinant in the Pangasiidae catfish family.</title>
        <authorList>
            <person name="Wen M."/>
            <person name="Pan Q."/>
            <person name="Jouanno E."/>
            <person name="Montfort J."/>
            <person name="Zahm M."/>
            <person name="Cabau C."/>
            <person name="Klopp C."/>
            <person name="Iampietro C."/>
            <person name="Roques C."/>
            <person name="Bouchez O."/>
            <person name="Castinel A."/>
            <person name="Donnadieu C."/>
            <person name="Parrinello H."/>
            <person name="Poncet C."/>
            <person name="Belmonte E."/>
            <person name="Gautier V."/>
            <person name="Avarre J.-C."/>
            <person name="Dugue R."/>
            <person name="Gustiano R."/>
            <person name="Ha T.T.T."/>
            <person name="Campet M."/>
            <person name="Sriphairoj K."/>
            <person name="Ribolli J."/>
            <person name="de Almeida F.L."/>
            <person name="Desvignes T."/>
            <person name="Postlethwait J.H."/>
            <person name="Bucao C.F."/>
            <person name="Robinson-Rechavi M."/>
            <person name="Bobe J."/>
            <person name="Herpin A."/>
            <person name="Guiguen Y."/>
        </authorList>
    </citation>
    <scope>NUCLEOTIDE SEQUENCE [LARGE SCALE GENOMIC DNA]</scope>
    <source>
        <strain evidence="1">YG-Dec2019</strain>
    </source>
</reference>
<dbReference type="Proteomes" id="UP000829447">
    <property type="component" value="Linkage Group LG22"/>
</dbReference>
<accession>A0ACC5XJY6</accession>
<name>A0ACC5XJY6_PANGG</name>
<gene>
    <name evidence="1" type="ORF">PGIGA_G00133880</name>
</gene>
<evidence type="ECO:0000313" key="1">
    <source>
        <dbReference type="EMBL" id="MCI4391411.1"/>
    </source>
</evidence>
<comment type="caution">
    <text evidence="1">The sequence shown here is derived from an EMBL/GenBank/DDBJ whole genome shotgun (WGS) entry which is preliminary data.</text>
</comment>